<accession>A0A371IER0</accession>
<feature type="region of interest" description="Disordered" evidence="1">
    <location>
        <begin position="61"/>
        <end position="93"/>
    </location>
</feature>
<feature type="non-terminal residue" evidence="2">
    <location>
        <position position="1"/>
    </location>
</feature>
<dbReference type="OrthoDB" id="1455953at2759"/>
<evidence type="ECO:0000313" key="2">
    <source>
        <dbReference type="EMBL" id="RDY13473.1"/>
    </source>
</evidence>
<feature type="compositionally biased region" description="Basic and acidic residues" evidence="1">
    <location>
        <begin position="1"/>
        <end position="24"/>
    </location>
</feature>
<proteinExistence type="predicted"/>
<evidence type="ECO:0000313" key="3">
    <source>
        <dbReference type="Proteomes" id="UP000257109"/>
    </source>
</evidence>
<protein>
    <submittedName>
        <fullName evidence="2">Uncharacterized protein</fullName>
    </submittedName>
</protein>
<sequence>MAEREEIYHQYDDGNGNQKHDRPGSKIIKPSVTVVTTGEPDGRGDGIWDGGLVLMARAMGGGPGIENSKDNERSARLAGGRSSGQVLGRPTAL</sequence>
<dbReference type="AlphaFoldDB" id="A0A371IER0"/>
<name>A0A371IER0_MUCPR</name>
<keyword evidence="3" id="KW-1185">Reference proteome</keyword>
<feature type="region of interest" description="Disordered" evidence="1">
    <location>
        <begin position="1"/>
        <end position="25"/>
    </location>
</feature>
<organism evidence="2 3">
    <name type="scientific">Mucuna pruriens</name>
    <name type="common">Velvet bean</name>
    <name type="synonym">Dolichos pruriens</name>
    <dbReference type="NCBI Taxonomy" id="157652"/>
    <lineage>
        <taxon>Eukaryota</taxon>
        <taxon>Viridiplantae</taxon>
        <taxon>Streptophyta</taxon>
        <taxon>Embryophyta</taxon>
        <taxon>Tracheophyta</taxon>
        <taxon>Spermatophyta</taxon>
        <taxon>Magnoliopsida</taxon>
        <taxon>eudicotyledons</taxon>
        <taxon>Gunneridae</taxon>
        <taxon>Pentapetalae</taxon>
        <taxon>rosids</taxon>
        <taxon>fabids</taxon>
        <taxon>Fabales</taxon>
        <taxon>Fabaceae</taxon>
        <taxon>Papilionoideae</taxon>
        <taxon>50 kb inversion clade</taxon>
        <taxon>NPAAA clade</taxon>
        <taxon>indigoferoid/millettioid clade</taxon>
        <taxon>Phaseoleae</taxon>
        <taxon>Mucuna</taxon>
    </lineage>
</organism>
<evidence type="ECO:0000256" key="1">
    <source>
        <dbReference type="SAM" id="MobiDB-lite"/>
    </source>
</evidence>
<dbReference type="EMBL" id="QJKJ01000272">
    <property type="protein sequence ID" value="RDY13473.1"/>
    <property type="molecule type" value="Genomic_DNA"/>
</dbReference>
<comment type="caution">
    <text evidence="2">The sequence shown here is derived from an EMBL/GenBank/DDBJ whole genome shotgun (WGS) entry which is preliminary data.</text>
</comment>
<reference evidence="2" key="1">
    <citation type="submission" date="2018-05" db="EMBL/GenBank/DDBJ databases">
        <title>Draft genome of Mucuna pruriens seed.</title>
        <authorList>
            <person name="Nnadi N.E."/>
            <person name="Vos R."/>
            <person name="Hasami M.H."/>
            <person name="Devisetty U.K."/>
            <person name="Aguiy J.C."/>
        </authorList>
    </citation>
    <scope>NUCLEOTIDE SEQUENCE [LARGE SCALE GENOMIC DNA]</scope>
    <source>
        <strain evidence="2">JCA_2017</strain>
    </source>
</reference>
<gene>
    <name evidence="2" type="ORF">CR513_01592</name>
</gene>
<dbReference type="Proteomes" id="UP000257109">
    <property type="component" value="Unassembled WGS sequence"/>
</dbReference>